<dbReference type="InterPro" id="IPR032809">
    <property type="entry name" value="Put_HupE_UreJ"/>
</dbReference>
<feature type="transmembrane region" description="Helical" evidence="1">
    <location>
        <begin position="202"/>
        <end position="220"/>
    </location>
</feature>
<feature type="chain" id="PRO_5011452848" evidence="2">
    <location>
        <begin position="20"/>
        <end position="327"/>
    </location>
</feature>
<sequence>MIRIALALLLLGLTTVVAAHPLAPALLELRETAPHQYAVLWRTSVVQVRGAAVTPQWPATCTATALSQALEPNDAFVQRWRLDCPGGLVGATLRIAGLERSGINAIVRIEPAHGAAVQTLLDAGRPAFVVPAPQAPPPVFARYLGLGIEHLLLGPDHLLFVLGLLLLVRGMRALFWTITSFTLGHSLTLSLTVLGFVRIHPAWTELAIAVSLLALACAIVRPAQAPSRWARWPWSMALGFGLVHGMGFAGALAEIGLPQRELPLALMAFNLGIELGQLAVVAVVLTLAHATRKLHLPTPAGLARLAAYAIGVPAAAWCYTRAAALLV</sequence>
<evidence type="ECO:0000256" key="1">
    <source>
        <dbReference type="SAM" id="Phobius"/>
    </source>
</evidence>
<dbReference type="STRING" id="1076937.SAMN04488120_101270"/>
<dbReference type="RefSeq" id="WP_091530481.1">
    <property type="nucleotide sequence ID" value="NZ_FOOC01000001.1"/>
</dbReference>
<feature type="transmembrane region" description="Helical" evidence="1">
    <location>
        <begin position="264"/>
        <end position="288"/>
    </location>
</feature>
<feature type="transmembrane region" description="Helical" evidence="1">
    <location>
        <begin position="232"/>
        <end position="252"/>
    </location>
</feature>
<name>A0A1I2H8J6_9GAMM</name>
<keyword evidence="1" id="KW-1133">Transmembrane helix</keyword>
<accession>A0A1I2H8J6</accession>
<feature type="transmembrane region" description="Helical" evidence="1">
    <location>
        <begin position="174"/>
        <end position="196"/>
    </location>
</feature>
<gene>
    <name evidence="3" type="ORF">SAMN04488120_101270</name>
</gene>
<keyword evidence="1" id="KW-0472">Membrane</keyword>
<feature type="transmembrane region" description="Helical" evidence="1">
    <location>
        <begin position="143"/>
        <end position="167"/>
    </location>
</feature>
<organism evidence="3 4">
    <name type="scientific">Fontimonas thermophila</name>
    <dbReference type="NCBI Taxonomy" id="1076937"/>
    <lineage>
        <taxon>Bacteria</taxon>
        <taxon>Pseudomonadati</taxon>
        <taxon>Pseudomonadota</taxon>
        <taxon>Gammaproteobacteria</taxon>
        <taxon>Nevskiales</taxon>
        <taxon>Nevskiaceae</taxon>
        <taxon>Fontimonas</taxon>
    </lineage>
</organism>
<keyword evidence="2" id="KW-0732">Signal</keyword>
<dbReference type="AlphaFoldDB" id="A0A1I2H8J6"/>
<dbReference type="Proteomes" id="UP000199771">
    <property type="component" value="Unassembled WGS sequence"/>
</dbReference>
<dbReference type="OrthoDB" id="9808870at2"/>
<dbReference type="EMBL" id="FOOC01000001">
    <property type="protein sequence ID" value="SFF26515.1"/>
    <property type="molecule type" value="Genomic_DNA"/>
</dbReference>
<reference evidence="3 4" key="1">
    <citation type="submission" date="2016-10" db="EMBL/GenBank/DDBJ databases">
        <authorList>
            <person name="de Groot N.N."/>
        </authorList>
    </citation>
    <scope>NUCLEOTIDE SEQUENCE [LARGE SCALE GENOMIC DNA]</scope>
    <source>
        <strain evidence="3 4">DSM 23609</strain>
    </source>
</reference>
<keyword evidence="4" id="KW-1185">Reference proteome</keyword>
<proteinExistence type="predicted"/>
<protein>
    <submittedName>
        <fullName evidence="3">HupE / UreJ protein</fullName>
    </submittedName>
</protein>
<evidence type="ECO:0000313" key="3">
    <source>
        <dbReference type="EMBL" id="SFF26515.1"/>
    </source>
</evidence>
<evidence type="ECO:0000256" key="2">
    <source>
        <dbReference type="SAM" id="SignalP"/>
    </source>
</evidence>
<evidence type="ECO:0000313" key="4">
    <source>
        <dbReference type="Proteomes" id="UP000199771"/>
    </source>
</evidence>
<dbReference type="Pfam" id="PF13795">
    <property type="entry name" value="HupE_UreJ_2"/>
    <property type="match status" value="1"/>
</dbReference>
<feature type="signal peptide" evidence="2">
    <location>
        <begin position="1"/>
        <end position="19"/>
    </location>
</feature>
<keyword evidence="1" id="KW-0812">Transmembrane</keyword>